<feature type="compositionally biased region" description="Polar residues" evidence="1">
    <location>
        <begin position="574"/>
        <end position="587"/>
    </location>
</feature>
<evidence type="ECO:0000256" key="1">
    <source>
        <dbReference type="SAM" id="MobiDB-lite"/>
    </source>
</evidence>
<reference evidence="2 3" key="1">
    <citation type="submission" date="2024-02" db="EMBL/GenBank/DDBJ databases">
        <title>Chromosome-scale genome assembly of the rough periwinkle Littorina saxatilis.</title>
        <authorList>
            <person name="De Jode A."/>
            <person name="Faria R."/>
            <person name="Formenti G."/>
            <person name="Sims Y."/>
            <person name="Smith T.P."/>
            <person name="Tracey A."/>
            <person name="Wood J.M.D."/>
            <person name="Zagrodzka Z.B."/>
            <person name="Johannesson K."/>
            <person name="Butlin R.K."/>
            <person name="Leder E.H."/>
        </authorList>
    </citation>
    <scope>NUCLEOTIDE SEQUENCE [LARGE SCALE GENOMIC DNA]</scope>
    <source>
        <strain evidence="2">Snail1</strain>
        <tissue evidence="2">Muscle</tissue>
    </source>
</reference>
<name>A0AAN9GFI1_9CAEN</name>
<feature type="compositionally biased region" description="Basic and acidic residues" evidence="1">
    <location>
        <begin position="717"/>
        <end position="731"/>
    </location>
</feature>
<gene>
    <name evidence="2" type="ORF">V1264_017172</name>
</gene>
<feature type="compositionally biased region" description="Basic and acidic residues" evidence="1">
    <location>
        <begin position="563"/>
        <end position="573"/>
    </location>
</feature>
<dbReference type="AlphaFoldDB" id="A0AAN9GFI1"/>
<feature type="region of interest" description="Disordered" evidence="1">
    <location>
        <begin position="796"/>
        <end position="817"/>
    </location>
</feature>
<dbReference type="EMBL" id="JBAMIC010000007">
    <property type="protein sequence ID" value="KAK7105844.1"/>
    <property type="molecule type" value="Genomic_DNA"/>
</dbReference>
<feature type="compositionally biased region" description="Basic and acidic residues" evidence="1">
    <location>
        <begin position="966"/>
        <end position="976"/>
    </location>
</feature>
<evidence type="ECO:0000313" key="3">
    <source>
        <dbReference type="Proteomes" id="UP001374579"/>
    </source>
</evidence>
<evidence type="ECO:0000313" key="2">
    <source>
        <dbReference type="EMBL" id="KAK7105844.1"/>
    </source>
</evidence>
<organism evidence="2 3">
    <name type="scientific">Littorina saxatilis</name>
    <dbReference type="NCBI Taxonomy" id="31220"/>
    <lineage>
        <taxon>Eukaryota</taxon>
        <taxon>Metazoa</taxon>
        <taxon>Spiralia</taxon>
        <taxon>Lophotrochozoa</taxon>
        <taxon>Mollusca</taxon>
        <taxon>Gastropoda</taxon>
        <taxon>Caenogastropoda</taxon>
        <taxon>Littorinimorpha</taxon>
        <taxon>Littorinoidea</taxon>
        <taxon>Littorinidae</taxon>
        <taxon>Littorina</taxon>
    </lineage>
</organism>
<comment type="caution">
    <text evidence="2">The sequence shown here is derived from an EMBL/GenBank/DDBJ whole genome shotgun (WGS) entry which is preliminary data.</text>
</comment>
<feature type="region of interest" description="Disordered" evidence="1">
    <location>
        <begin position="953"/>
        <end position="982"/>
    </location>
</feature>
<proteinExistence type="predicted"/>
<feature type="compositionally biased region" description="Pro residues" evidence="1">
    <location>
        <begin position="254"/>
        <end position="265"/>
    </location>
</feature>
<feature type="region of interest" description="Disordered" evidence="1">
    <location>
        <begin position="542"/>
        <end position="606"/>
    </location>
</feature>
<accession>A0AAN9GFI1</accession>
<dbReference type="Proteomes" id="UP001374579">
    <property type="component" value="Unassembled WGS sequence"/>
</dbReference>
<feature type="region of interest" description="Disordered" evidence="1">
    <location>
        <begin position="682"/>
        <end position="731"/>
    </location>
</feature>
<feature type="region of interest" description="Disordered" evidence="1">
    <location>
        <begin position="855"/>
        <end position="874"/>
    </location>
</feature>
<protein>
    <submittedName>
        <fullName evidence="2">Uncharacterized protein</fullName>
    </submittedName>
</protein>
<feature type="region of interest" description="Disordered" evidence="1">
    <location>
        <begin position="251"/>
        <end position="274"/>
    </location>
</feature>
<keyword evidence="3" id="KW-1185">Reference proteome</keyword>
<sequence>MAEAGALPSPTPQTNLDHSYWKDKLPRSFQLYIDRLARGLIRVQPSNGPEFAAVLMEELLAKRTRELNNLPQVSYLDTLKDKVQKRGYGGPVKLDARSREGRESAMSTCSSCGRTILECEDEDLISQVSCPCTLDDRGENTCVVCLPQDEAIEAVARISEVEPKPKMYSCEVQTQDPGQDAGTQVCFGMDAGTQMCPVHTPSPEPTPVATICLSPGIDAGVQACPVHTPSPEPTPVPTICLSPGIDAGVQACPDRPPTPPFPVHSPTPSTSPTQCNVAQTQTVESTLSPKPDCCNKIPAPANQTPGCCKNKDNVPGNQSPRCCNRNHATENQSPGCCKNKDNVPGNQSPGCCKNKDNAPGNQSPDCCKNKDNVPGNQSPGCCKNKDNAPGNQSPDCCKNKDNVPGNQSPGCCKNKDNAPGNQSPDCCKNKDNVPGNQSPGCCKNKDNVPGNQSPRCCMHKDYEPGNQSPGCCKNKDPVPGNQSPRCCMHKDYEPGNQSPGCCKNRDNAPANQSPRCCNRDQAPADKSLVCYKHRDNVPGNQSPGCCKNKDPVPASQSPRRCMHKDYEPAEKQSRVSPASSPPRNKCSSPYALTPQRHGDSSPSYRFTPPHAFMPDGQATCTCRQTPPLGSRSPEACPFCVPHNMPRQAGTTAAEDSCQHSTGPGGMPCDNARCCHCRPPGGRPVASSPQTGRKAEQASDQVSISDPTCMPTVGGGESEGREENAGNNKEKCTCPKENIRNEGFTCPTTVKEHLLNEEALADEYISECVPCTCSTPKEEAIREVRTTPDTHCDQCGRGLAPKDGYPESKESQAQEQTDSGEYFTITSIIIPSTPPPTPSSTWTWSQSGSVTSFAVHAAPRPPPSKTTARVGVQKDPESQRRVPICTCCDLTTRALQAWGNECVQPRVLVPNVTPACPCVCPHNPYMPPCTKPQAICPHQIILRFEQEQGPVMGRAGPAYRQQPRTPVADDARSDHRSNRPSRQDAYWAKACPLHLHTLPYEYDARDRYADPFINMATQWSEQELYTVGAMDENDWSTIVHCSSSKERFPMCDDCYEQSYNTSLDMESSLASSFDDLPLSRNASSLFRYLFDFARGVGADEGEQGFDDPWRGFDQPGRNIKTPRNSRDSFFGVKATQTSFSSGVLSSESKPTKEGKCSLFSILF</sequence>